<accession>A0A6J7M280</accession>
<dbReference type="AlphaFoldDB" id="A0A6J7M280"/>
<protein>
    <submittedName>
        <fullName evidence="2">Unannotated protein</fullName>
    </submittedName>
</protein>
<feature type="region of interest" description="Disordered" evidence="1">
    <location>
        <begin position="223"/>
        <end position="246"/>
    </location>
</feature>
<dbReference type="EMBL" id="CAFBNE010000250">
    <property type="protein sequence ID" value="CAB4974771.1"/>
    <property type="molecule type" value="Genomic_DNA"/>
</dbReference>
<feature type="compositionally biased region" description="Basic and acidic residues" evidence="1">
    <location>
        <begin position="263"/>
        <end position="273"/>
    </location>
</feature>
<organism evidence="2">
    <name type="scientific">freshwater metagenome</name>
    <dbReference type="NCBI Taxonomy" id="449393"/>
    <lineage>
        <taxon>unclassified sequences</taxon>
        <taxon>metagenomes</taxon>
        <taxon>ecological metagenomes</taxon>
    </lineage>
</organism>
<feature type="compositionally biased region" description="Basic and acidic residues" evidence="1">
    <location>
        <begin position="223"/>
        <end position="233"/>
    </location>
</feature>
<gene>
    <name evidence="2" type="ORF">UFOPK3772_03633</name>
</gene>
<evidence type="ECO:0000313" key="2">
    <source>
        <dbReference type="EMBL" id="CAB4974771.1"/>
    </source>
</evidence>
<feature type="region of interest" description="Disordered" evidence="1">
    <location>
        <begin position="254"/>
        <end position="273"/>
    </location>
</feature>
<proteinExistence type="predicted"/>
<feature type="region of interest" description="Disordered" evidence="1">
    <location>
        <begin position="1"/>
        <end position="32"/>
    </location>
</feature>
<reference evidence="2" key="1">
    <citation type="submission" date="2020-05" db="EMBL/GenBank/DDBJ databases">
        <authorList>
            <person name="Chiriac C."/>
            <person name="Salcher M."/>
            <person name="Ghai R."/>
            <person name="Kavagutti S V."/>
        </authorList>
    </citation>
    <scope>NUCLEOTIDE SEQUENCE</scope>
</reference>
<evidence type="ECO:0000256" key="1">
    <source>
        <dbReference type="SAM" id="MobiDB-lite"/>
    </source>
</evidence>
<sequence length="315" mass="34200">MQFGVAHAARSNRLSGAHSRVNAPVVDSRPLTGHADHKDVAGLIAACSRNSDGGEGAIRVLSALIASHHDNGTRRLPLMRRAHCRDSGRPGDLRIGRLSPDDRGQLVLHKVRDADEFVIAPQGIESGGILRARCGMTQVDGRVMHRDEVEDDGDLVGRAVEDRDKRLRAGGERRWLDEHRESRHVRLGHTSDLQAGTRKIIGQTLKSPINEEHDLLVAERRANAEQRTAREPADAAGAEGGTLQAAGIEEHPVAIGRRGRIGRRGEAHAGAQGRHETSEFIVMVVSASVEGLVIVIRASLEPGCDVLLVVRREWS</sequence>
<name>A0A6J7M280_9ZZZZ</name>